<feature type="signal peptide" evidence="1">
    <location>
        <begin position="1"/>
        <end position="23"/>
    </location>
</feature>
<sequence>MNKIKLGVALAVALAAAPLSALAQDEAAASPITGSYGVVSDYVFRGVSQTNEGPAFQAGVTYTSPFGLYVGTWGSNVDFGAGDPDWEVDGFIGYNVDFSPDWNFDVMVNRYGYPGAGGSNYNELITKTKFLKTYALTVAYTDDVYGLDEDSFYYALDGNWALPNEFSIGAHVGHTTYASALAQYQDYTDYSVSVGKMVGPLALSVGYYDTDDKGNQNFSKKLADHRFAVSGTIAF</sequence>
<reference evidence="2 3" key="1">
    <citation type="submission" date="2015-07" db="EMBL/GenBank/DDBJ databases">
        <authorList>
            <person name="Noorani M."/>
        </authorList>
    </citation>
    <scope>NUCLEOTIDE SEQUENCE [LARGE SCALE GENOMIC DNA]</scope>
    <source>
        <strain evidence="2">LMG728</strain>
    </source>
</reference>
<protein>
    <recommendedName>
        <fullName evidence="4">Secreted protein</fullName>
    </recommendedName>
</protein>
<dbReference type="AlphaFoldDB" id="A0A0K2ZPM6"/>
<evidence type="ECO:0008006" key="4">
    <source>
        <dbReference type="Google" id="ProtNLM"/>
    </source>
</evidence>
<accession>A0A0K2ZPM6</accession>
<dbReference type="Pfam" id="PF09694">
    <property type="entry name" value="Gcw_chp"/>
    <property type="match status" value="1"/>
</dbReference>
<name>A0A0K2ZPM6_9XANT</name>
<feature type="chain" id="PRO_5005492800" description="Secreted protein" evidence="1">
    <location>
        <begin position="24"/>
        <end position="235"/>
    </location>
</feature>
<evidence type="ECO:0000313" key="3">
    <source>
        <dbReference type="Proteomes" id="UP000041247"/>
    </source>
</evidence>
<organism evidence="2 3">
    <name type="scientific">Xanthomonas graminis pv. poae</name>
    <dbReference type="NCBI Taxonomy" id="227946"/>
    <lineage>
        <taxon>Bacteria</taxon>
        <taxon>Pseudomonadati</taxon>
        <taxon>Pseudomonadota</taxon>
        <taxon>Gammaproteobacteria</taxon>
        <taxon>Lysobacterales</taxon>
        <taxon>Lysobacteraceae</taxon>
        <taxon>Xanthomonas</taxon>
        <taxon>Xanthomonas translucens group</taxon>
        <taxon>Xanthomonas graminis</taxon>
    </lineage>
</organism>
<dbReference type="EMBL" id="CXOK01000034">
    <property type="protein sequence ID" value="CTP86937.1"/>
    <property type="molecule type" value="Genomic_DNA"/>
</dbReference>
<evidence type="ECO:0000256" key="1">
    <source>
        <dbReference type="SAM" id="SignalP"/>
    </source>
</evidence>
<dbReference type="InterPro" id="IPR010239">
    <property type="entry name" value="CHP02001"/>
</dbReference>
<keyword evidence="1" id="KW-0732">Signal</keyword>
<gene>
    <name evidence="2" type="ORF">XTPLMG728_1387</name>
</gene>
<dbReference type="NCBIfam" id="TIGR02001">
    <property type="entry name" value="gcw_chp"/>
    <property type="match status" value="1"/>
</dbReference>
<dbReference type="Proteomes" id="UP000041247">
    <property type="component" value="Unassembled WGS sequence"/>
</dbReference>
<dbReference type="RefSeq" id="WP_053835217.1">
    <property type="nucleotide sequence ID" value="NZ_CP076250.1"/>
</dbReference>
<evidence type="ECO:0000313" key="2">
    <source>
        <dbReference type="EMBL" id="CTP86937.1"/>
    </source>
</evidence>
<proteinExistence type="predicted"/>